<evidence type="ECO:0000256" key="7">
    <source>
        <dbReference type="ARBA" id="ARBA00022980"/>
    </source>
</evidence>
<evidence type="ECO:0000256" key="1">
    <source>
        <dbReference type="ARBA" id="ARBA00009805"/>
    </source>
</evidence>
<feature type="region of interest" description="Disordered" evidence="9">
    <location>
        <begin position="396"/>
        <end position="418"/>
    </location>
</feature>
<keyword evidence="6" id="KW-0694">RNA-binding</keyword>
<keyword evidence="3" id="KW-0699">rRNA-binding</keyword>
<evidence type="ECO:0000256" key="8">
    <source>
        <dbReference type="ARBA" id="ARBA00023274"/>
    </source>
</evidence>
<dbReference type="EMBL" id="JAKIXB020000001">
    <property type="protein sequence ID" value="KAL1611353.1"/>
    <property type="molecule type" value="Genomic_DNA"/>
</dbReference>
<dbReference type="PROSITE" id="PS01077">
    <property type="entry name" value="RIBOSOMAL_L37E"/>
    <property type="match status" value="1"/>
</dbReference>
<dbReference type="InterPro" id="IPR001569">
    <property type="entry name" value="Ribosomal_eL37"/>
</dbReference>
<evidence type="ECO:0000313" key="10">
    <source>
        <dbReference type="EMBL" id="KAL1611353.1"/>
    </source>
</evidence>
<dbReference type="Proteomes" id="UP001521222">
    <property type="component" value="Unassembled WGS sequence"/>
</dbReference>
<keyword evidence="5" id="KW-0862">Zinc</keyword>
<accession>A0ABR3S4G9</accession>
<reference evidence="10 11" key="1">
    <citation type="submission" date="2024-02" db="EMBL/GenBank/DDBJ databases">
        <title>De novo assembly and annotation of 12 fungi associated with fruit tree decline syndrome in Ontario, Canada.</title>
        <authorList>
            <person name="Sulman M."/>
            <person name="Ellouze W."/>
            <person name="Ilyukhin E."/>
        </authorList>
    </citation>
    <scope>NUCLEOTIDE SEQUENCE [LARGE SCALE GENOMIC DNA]</scope>
    <source>
        <strain evidence="10 11">M97-236</strain>
    </source>
</reference>
<dbReference type="InterPro" id="IPR011331">
    <property type="entry name" value="Ribosomal_eL37/eL43"/>
</dbReference>
<feature type="compositionally biased region" description="Low complexity" evidence="9">
    <location>
        <begin position="340"/>
        <end position="350"/>
    </location>
</feature>
<evidence type="ECO:0000313" key="11">
    <source>
        <dbReference type="Proteomes" id="UP001521222"/>
    </source>
</evidence>
<gene>
    <name evidence="10" type="primary">RPL37B</name>
    <name evidence="10" type="ORF">SLS59_000071</name>
</gene>
<feature type="region of interest" description="Disordered" evidence="9">
    <location>
        <begin position="340"/>
        <end position="359"/>
    </location>
</feature>
<dbReference type="HAMAP" id="MF_00547">
    <property type="entry name" value="Ribosomal_eL37"/>
    <property type="match status" value="1"/>
</dbReference>
<feature type="region of interest" description="Disordered" evidence="9">
    <location>
        <begin position="1"/>
        <end position="38"/>
    </location>
</feature>
<dbReference type="PANTHER" id="PTHR10768:SF0">
    <property type="entry name" value="RIBOSOMAL PROTEIN L37"/>
    <property type="match status" value="1"/>
</dbReference>
<evidence type="ECO:0000256" key="3">
    <source>
        <dbReference type="ARBA" id="ARBA00022730"/>
    </source>
</evidence>
<feature type="region of interest" description="Disordered" evidence="9">
    <location>
        <begin position="490"/>
        <end position="522"/>
    </location>
</feature>
<keyword evidence="4" id="KW-0863">Zinc-finger</keyword>
<keyword evidence="8" id="KW-0687">Ribonucleoprotein</keyword>
<feature type="region of interest" description="Disordered" evidence="9">
    <location>
        <begin position="431"/>
        <end position="462"/>
    </location>
</feature>
<dbReference type="GO" id="GO:0005840">
    <property type="term" value="C:ribosome"/>
    <property type="evidence" value="ECO:0007669"/>
    <property type="project" value="UniProtKB-KW"/>
</dbReference>
<keyword evidence="11" id="KW-1185">Reference proteome</keyword>
<evidence type="ECO:0000256" key="2">
    <source>
        <dbReference type="ARBA" id="ARBA00022723"/>
    </source>
</evidence>
<feature type="compositionally biased region" description="Basic residues" evidence="9">
    <location>
        <begin position="1"/>
        <end position="10"/>
    </location>
</feature>
<name>A0ABR3S4G9_9PLEO</name>
<dbReference type="Pfam" id="PF01907">
    <property type="entry name" value="Ribosomal_L37e"/>
    <property type="match status" value="1"/>
</dbReference>
<comment type="caution">
    <text evidence="10">The sequence shown here is derived from an EMBL/GenBank/DDBJ whole genome shotgun (WGS) entry which is preliminary data.</text>
</comment>
<dbReference type="PANTHER" id="PTHR10768">
    <property type="entry name" value="60S RIBOSOMAL PROTEIN L37"/>
    <property type="match status" value="1"/>
</dbReference>
<feature type="compositionally biased region" description="Acidic residues" evidence="9">
    <location>
        <begin position="20"/>
        <end position="38"/>
    </location>
</feature>
<feature type="compositionally biased region" description="Basic and acidic residues" evidence="9">
    <location>
        <begin position="502"/>
        <end position="511"/>
    </location>
</feature>
<keyword evidence="7 10" id="KW-0689">Ribosomal protein</keyword>
<dbReference type="InterPro" id="IPR011332">
    <property type="entry name" value="Ribosomal_zn-bd"/>
</dbReference>
<evidence type="ECO:0000256" key="9">
    <source>
        <dbReference type="SAM" id="MobiDB-lite"/>
    </source>
</evidence>
<keyword evidence="2" id="KW-0479">Metal-binding</keyword>
<dbReference type="Gene3D" id="2.20.25.30">
    <property type="match status" value="1"/>
</dbReference>
<sequence>MAARYQRRTPIHTPDLSLSDSEDSYSSDEEEMPDREETDQLLRQAHHYVITEGGNDSPTTYVERIQRINRSLIQEIAQHSYDCDPKLYRRVKQKIDHVLREFEDAVDADFSIYEYDEMPEYYMVAAKDAPYRIESSPVTSDDVSARRSRHGKQDFERTYLYGGPNTHAETWYHKAAASLPFPETVRVADWESLRIHWDLENTSSMEKTEPVTGNGISFNDPRLAHHNSLPRYESGSRFRLPATEPSVIAEVEKVGTINNLSKIVADFNQDDDSKKNDGAYKYAPRIFLDRFDVGQEASPEDLVDDVRSAVNTTPTKPHSNSSGNSKVGSASPTTRILLDQQQQASTTDASSRSISTHENEDLPVTNLTWDYEPHITTSKLFSRRKHVSPAIQRIKAATEDSIRSSPLPQSPPAHPETTQTQIATATHMSIPTKRNRGRPHKNTLPGATNSKMPAYQTTTTGKRKRLSIDAVVEAGSEAVDDVELPAKRMCTSSSSHQGRYKSIKELRREPSASRPCTPTMVKDLKTPALTPASVGISVASTPPVAKARTAASRVPQNEYAALRTTVHPRYYRTARLTAITAKGTSSFGKRHNKTHTLCRRCGRRSLHIQKHTCSSCGYPAAKTRKFNWGEKAKRRKTTGSGRMRYLKTVNRKFSNGFQKGTPAGSKGPKTS</sequence>
<protein>
    <submittedName>
        <fullName evidence="10">60S ribosomal protein L37B</fullName>
    </submittedName>
</protein>
<evidence type="ECO:0000256" key="4">
    <source>
        <dbReference type="ARBA" id="ARBA00022771"/>
    </source>
</evidence>
<feature type="compositionally biased region" description="Polar residues" evidence="9">
    <location>
        <begin position="445"/>
        <end position="460"/>
    </location>
</feature>
<dbReference type="SUPFAM" id="SSF57829">
    <property type="entry name" value="Zn-binding ribosomal proteins"/>
    <property type="match status" value="1"/>
</dbReference>
<comment type="similarity">
    <text evidence="1">Belongs to the eukaryotic ribosomal protein eL37 family.</text>
</comment>
<dbReference type="InterPro" id="IPR018267">
    <property type="entry name" value="Ribosomal_eL37_CS"/>
</dbReference>
<feature type="region of interest" description="Disordered" evidence="9">
    <location>
        <begin position="648"/>
        <end position="671"/>
    </location>
</feature>
<evidence type="ECO:0000256" key="5">
    <source>
        <dbReference type="ARBA" id="ARBA00022833"/>
    </source>
</evidence>
<organism evidence="10 11">
    <name type="scientific">Nothophoma quercina</name>
    <dbReference type="NCBI Taxonomy" id="749835"/>
    <lineage>
        <taxon>Eukaryota</taxon>
        <taxon>Fungi</taxon>
        <taxon>Dikarya</taxon>
        <taxon>Ascomycota</taxon>
        <taxon>Pezizomycotina</taxon>
        <taxon>Dothideomycetes</taxon>
        <taxon>Pleosporomycetidae</taxon>
        <taxon>Pleosporales</taxon>
        <taxon>Pleosporineae</taxon>
        <taxon>Didymellaceae</taxon>
        <taxon>Nothophoma</taxon>
    </lineage>
</organism>
<feature type="region of interest" description="Disordered" evidence="9">
    <location>
        <begin position="310"/>
        <end position="331"/>
    </location>
</feature>
<proteinExistence type="inferred from homology"/>
<evidence type="ECO:0000256" key="6">
    <source>
        <dbReference type="ARBA" id="ARBA00022884"/>
    </source>
</evidence>